<protein>
    <submittedName>
        <fullName evidence="6">Putative alpha-1,2-mannosidase</fullName>
    </submittedName>
</protein>
<dbReference type="PANTHER" id="PTHR12143:SF39">
    <property type="entry name" value="SECRETED PROTEIN"/>
    <property type="match status" value="1"/>
</dbReference>
<feature type="domain" description="Glycosyl hydrolase family 92 N-terminal" evidence="5">
    <location>
        <begin position="39"/>
        <end position="254"/>
    </location>
</feature>
<dbReference type="GO" id="GO:0030246">
    <property type="term" value="F:carbohydrate binding"/>
    <property type="evidence" value="ECO:0007669"/>
    <property type="project" value="InterPro"/>
</dbReference>
<dbReference type="Pfam" id="PF07971">
    <property type="entry name" value="Glyco_hydro_92"/>
    <property type="match status" value="1"/>
</dbReference>
<dbReference type="Gene3D" id="3.30.2080.10">
    <property type="entry name" value="GH92 mannosidase domain"/>
    <property type="match status" value="1"/>
</dbReference>
<dbReference type="EMBL" id="QGDO01000002">
    <property type="protein sequence ID" value="PWJ42543.1"/>
    <property type="molecule type" value="Genomic_DNA"/>
</dbReference>
<dbReference type="RefSeq" id="WP_109616683.1">
    <property type="nucleotide sequence ID" value="NZ_QGDO01000002.1"/>
</dbReference>
<dbReference type="Gene3D" id="2.70.98.10">
    <property type="match status" value="1"/>
</dbReference>
<dbReference type="Gene3D" id="1.20.1050.60">
    <property type="entry name" value="alpha-1,2-mannosidase"/>
    <property type="match status" value="1"/>
</dbReference>
<dbReference type="AlphaFoldDB" id="A0A315ZBT7"/>
<dbReference type="FunFam" id="3.30.2080.10:FF:000001">
    <property type="entry name" value="Alpha-1,2-mannosidase subfamily"/>
    <property type="match status" value="1"/>
</dbReference>
<evidence type="ECO:0000259" key="4">
    <source>
        <dbReference type="Pfam" id="PF07971"/>
    </source>
</evidence>
<dbReference type="InterPro" id="IPR050883">
    <property type="entry name" value="PNGase"/>
</dbReference>
<keyword evidence="3" id="KW-0106">Calcium</keyword>
<dbReference type="PROSITE" id="PS51257">
    <property type="entry name" value="PROKAR_LIPOPROTEIN"/>
    <property type="match status" value="1"/>
</dbReference>
<dbReference type="InterPro" id="IPR014718">
    <property type="entry name" value="GH-type_carb-bd"/>
</dbReference>
<evidence type="ECO:0000256" key="2">
    <source>
        <dbReference type="ARBA" id="ARBA00011245"/>
    </source>
</evidence>
<dbReference type="InterPro" id="IPR008928">
    <property type="entry name" value="6-hairpin_glycosidase_sf"/>
</dbReference>
<keyword evidence="7" id="KW-1185">Reference proteome</keyword>
<dbReference type="NCBIfam" id="TIGR01180">
    <property type="entry name" value="aman2_put"/>
    <property type="match status" value="1"/>
</dbReference>
<evidence type="ECO:0000259" key="5">
    <source>
        <dbReference type="Pfam" id="PF17678"/>
    </source>
</evidence>
<dbReference type="GO" id="GO:0005975">
    <property type="term" value="P:carbohydrate metabolic process"/>
    <property type="evidence" value="ECO:0007669"/>
    <property type="project" value="InterPro"/>
</dbReference>
<reference evidence="6 7" key="1">
    <citation type="submission" date="2018-03" db="EMBL/GenBank/DDBJ databases">
        <title>Genomic Encyclopedia of Archaeal and Bacterial Type Strains, Phase II (KMG-II): from individual species to whole genera.</title>
        <authorList>
            <person name="Goeker M."/>
        </authorList>
    </citation>
    <scope>NUCLEOTIDE SEQUENCE [LARGE SCALE GENOMIC DNA]</scope>
    <source>
        <strain evidence="6 7">DSM 28229</strain>
    </source>
</reference>
<dbReference type="FunFam" id="1.20.1050.60:FF:000001">
    <property type="entry name" value="Putative alpha-1,2-mannosidase"/>
    <property type="match status" value="1"/>
</dbReference>
<evidence type="ECO:0000256" key="3">
    <source>
        <dbReference type="ARBA" id="ARBA00022837"/>
    </source>
</evidence>
<dbReference type="PANTHER" id="PTHR12143">
    <property type="entry name" value="PEPTIDE N-GLYCANASE PNGASE -RELATED"/>
    <property type="match status" value="1"/>
</dbReference>
<dbReference type="InterPro" id="IPR012939">
    <property type="entry name" value="Glyco_hydro_92"/>
</dbReference>
<dbReference type="Gene3D" id="1.20.1610.10">
    <property type="entry name" value="alpha-1,2-mannosidases domains"/>
    <property type="match status" value="1"/>
</dbReference>
<dbReference type="GO" id="GO:0006516">
    <property type="term" value="P:glycoprotein catabolic process"/>
    <property type="evidence" value="ECO:0007669"/>
    <property type="project" value="TreeGrafter"/>
</dbReference>
<comment type="subunit">
    <text evidence="2">Monomer.</text>
</comment>
<dbReference type="Proteomes" id="UP000245535">
    <property type="component" value="Unassembled WGS sequence"/>
</dbReference>
<accession>A0A315ZBT7</accession>
<feature type="domain" description="Glycosyl hydrolase family 92" evidence="4">
    <location>
        <begin position="260"/>
        <end position="723"/>
    </location>
</feature>
<dbReference type="OrthoDB" id="9804511at2"/>
<dbReference type="SUPFAM" id="SSF48208">
    <property type="entry name" value="Six-hairpin glycosidases"/>
    <property type="match status" value="1"/>
</dbReference>
<proteinExistence type="predicted"/>
<evidence type="ECO:0000313" key="6">
    <source>
        <dbReference type="EMBL" id="PWJ42543.1"/>
    </source>
</evidence>
<organism evidence="6 7">
    <name type="scientific">Sediminitomix flava</name>
    <dbReference type="NCBI Taxonomy" id="379075"/>
    <lineage>
        <taxon>Bacteria</taxon>
        <taxon>Pseudomonadati</taxon>
        <taxon>Bacteroidota</taxon>
        <taxon>Cytophagia</taxon>
        <taxon>Cytophagales</taxon>
        <taxon>Flammeovirgaceae</taxon>
        <taxon>Sediminitomix</taxon>
    </lineage>
</organism>
<evidence type="ECO:0000313" key="7">
    <source>
        <dbReference type="Proteomes" id="UP000245535"/>
    </source>
</evidence>
<comment type="caution">
    <text evidence="6">The sequence shown here is derived from an EMBL/GenBank/DDBJ whole genome shotgun (WGS) entry which is preliminary data.</text>
</comment>
<evidence type="ECO:0000256" key="1">
    <source>
        <dbReference type="ARBA" id="ARBA00001913"/>
    </source>
</evidence>
<dbReference type="InterPro" id="IPR005887">
    <property type="entry name" value="GH92_a_mannosidase_put"/>
</dbReference>
<name>A0A315ZBT7_SEDFL</name>
<dbReference type="Pfam" id="PF17678">
    <property type="entry name" value="Glyco_hydro_92N"/>
    <property type="match status" value="1"/>
</dbReference>
<dbReference type="InterPro" id="IPR041371">
    <property type="entry name" value="GH92_N"/>
</dbReference>
<dbReference type="GO" id="GO:0000224">
    <property type="term" value="F:peptide-N4-(N-acetyl-beta-glucosaminyl)asparagine amidase activity"/>
    <property type="evidence" value="ECO:0007669"/>
    <property type="project" value="TreeGrafter"/>
</dbReference>
<sequence length="723" mass="82296">MRVKIRIYFLYFIISIALFSCHTKSLKEQFGVKTDYTQFVNPFIGTDGTGHTFPGPTMPFGMVQPGPDNVNTGWDYTSGYQLKDSTILGFSQTRASGTGISEFGDILLLPFVGDKKELKSKKIKEEAEVGFYSVLLDDSTQVELTATNRVALHRYTFPSNNNTKVLVDLQHGLRFITDSLVLENETNVENNHTISGYTHTKNWVERKYFFVIEFDRDFNEYTKLPKQPKEAAPRFILNFELGEAKQLRARIALSTVSVEGAKRNLEAELNHWDFELVHQDTKKEWNKYLSTIDIEAGQEQKEIFYTGMYHLFTQPNNIVDIDSKYRGANDSIAIAQNGEYFSTLSLWDTYRAAHPLYTIITPQKVDGFVQTMLAHHKAKGFLPIWTAWGQENFCMIGNHAIPVITDAYIKGFKGFDPNEALDAMVKSTSENHLNSDWQMYNKYGYYPYDLIDNESVSRTLESGFDDYCVGLLAEELGEKALAQTYYTRASYYKNLFDPSTNLMRGKSTKGKFRVPFDPIMPTSPMNNPGDYTEANAWQYSFASTQFDPEGLVDLVGGKEKFTKHLDKFFTIQGEGVSKHLGQEALIGQYAHGNEPSHHIAYLYAYSSEPHKSQDYIRQIYSQFYDNTPTGITGNDDCGQMSAWYIFSTLGFYPVNPANGEFIFGVPQVEKATINLPEGKTFIIENNKLQEGEYSSKITLNDSILDQIFIDYKDIMKGGTLKFE</sequence>
<comment type="cofactor">
    <cofactor evidence="1">
        <name>Ca(2+)</name>
        <dbReference type="ChEBI" id="CHEBI:29108"/>
    </cofactor>
</comment>
<gene>
    <name evidence="6" type="ORF">BC781_10286</name>
</gene>
<dbReference type="GO" id="GO:0005829">
    <property type="term" value="C:cytosol"/>
    <property type="evidence" value="ECO:0007669"/>
    <property type="project" value="TreeGrafter"/>
</dbReference>